<gene>
    <name evidence="2" type="ORF">L798_14323</name>
</gene>
<dbReference type="Proteomes" id="UP000027135">
    <property type="component" value="Unassembled WGS sequence"/>
</dbReference>
<proteinExistence type="predicted"/>
<dbReference type="EMBL" id="KK853149">
    <property type="protein sequence ID" value="KDR10647.1"/>
    <property type="molecule type" value="Genomic_DNA"/>
</dbReference>
<feature type="coiled-coil region" evidence="1">
    <location>
        <begin position="120"/>
        <end position="177"/>
    </location>
</feature>
<accession>A0A067QX13</accession>
<sequence>MDKGNKKMPKEISMKVANLSFKEQRNRIMKEINAEKKQKLLEERRVLDDLHNRVFQQKRQLCSRVREFSDKYGLLAMMKNPSGFSVQPRRCVQTNEETCIYESMDEEQLKSVVAAMEAELSVADAKLEESRLHLASLQEEHLHLLHSPTGGHKLQELHDLKQQTELLESQCEALQQELGWQNLIMKQGTNIDNTEQKADNIEQVFETTDITCMVPAKVTRTSENSGVEHKQGILPLEPSKSNCRPFVPKIPSKMSLKMTLHRSHDLEKQLCELLSSAKSSPKPGKS</sequence>
<protein>
    <submittedName>
        <fullName evidence="2">Uncharacterized protein</fullName>
    </submittedName>
</protein>
<organism evidence="2 3">
    <name type="scientific">Zootermopsis nevadensis</name>
    <name type="common">Dampwood termite</name>
    <dbReference type="NCBI Taxonomy" id="136037"/>
    <lineage>
        <taxon>Eukaryota</taxon>
        <taxon>Metazoa</taxon>
        <taxon>Ecdysozoa</taxon>
        <taxon>Arthropoda</taxon>
        <taxon>Hexapoda</taxon>
        <taxon>Insecta</taxon>
        <taxon>Pterygota</taxon>
        <taxon>Neoptera</taxon>
        <taxon>Polyneoptera</taxon>
        <taxon>Dictyoptera</taxon>
        <taxon>Blattodea</taxon>
        <taxon>Blattoidea</taxon>
        <taxon>Termitoidae</taxon>
        <taxon>Termopsidae</taxon>
        <taxon>Zootermopsis</taxon>
    </lineage>
</organism>
<keyword evidence="3" id="KW-1185">Reference proteome</keyword>
<dbReference type="InParanoid" id="A0A067QX13"/>
<dbReference type="AlphaFoldDB" id="A0A067QX13"/>
<name>A0A067QX13_ZOONE</name>
<reference evidence="2 3" key="1">
    <citation type="journal article" date="2014" name="Nat. Commun.">
        <title>Molecular traces of alternative social organization in a termite genome.</title>
        <authorList>
            <person name="Terrapon N."/>
            <person name="Li C."/>
            <person name="Robertson H.M."/>
            <person name="Ji L."/>
            <person name="Meng X."/>
            <person name="Booth W."/>
            <person name="Chen Z."/>
            <person name="Childers C.P."/>
            <person name="Glastad K.M."/>
            <person name="Gokhale K."/>
            <person name="Gowin J."/>
            <person name="Gronenberg W."/>
            <person name="Hermansen R.A."/>
            <person name="Hu H."/>
            <person name="Hunt B.G."/>
            <person name="Huylmans A.K."/>
            <person name="Khalil S.M."/>
            <person name="Mitchell R.D."/>
            <person name="Munoz-Torres M.C."/>
            <person name="Mustard J.A."/>
            <person name="Pan H."/>
            <person name="Reese J.T."/>
            <person name="Scharf M.E."/>
            <person name="Sun F."/>
            <person name="Vogel H."/>
            <person name="Xiao J."/>
            <person name="Yang W."/>
            <person name="Yang Z."/>
            <person name="Yang Z."/>
            <person name="Zhou J."/>
            <person name="Zhu J."/>
            <person name="Brent C.S."/>
            <person name="Elsik C.G."/>
            <person name="Goodisman M.A."/>
            <person name="Liberles D.A."/>
            <person name="Roe R.M."/>
            <person name="Vargo E.L."/>
            <person name="Vilcinskas A."/>
            <person name="Wang J."/>
            <person name="Bornberg-Bauer E."/>
            <person name="Korb J."/>
            <person name="Zhang G."/>
            <person name="Liebig J."/>
        </authorList>
    </citation>
    <scope>NUCLEOTIDE SEQUENCE [LARGE SCALE GENOMIC DNA]</scope>
    <source>
        <tissue evidence="2">Whole organism</tissue>
    </source>
</reference>
<evidence type="ECO:0000256" key="1">
    <source>
        <dbReference type="SAM" id="Coils"/>
    </source>
</evidence>
<evidence type="ECO:0000313" key="3">
    <source>
        <dbReference type="Proteomes" id="UP000027135"/>
    </source>
</evidence>
<evidence type="ECO:0000313" key="2">
    <source>
        <dbReference type="EMBL" id="KDR10647.1"/>
    </source>
</evidence>
<keyword evidence="1" id="KW-0175">Coiled coil</keyword>